<comment type="similarity">
    <text evidence="2">Belongs to the EBP family.</text>
</comment>
<organism evidence="16 17">
    <name type="scientific">Podospora fimiseda</name>
    <dbReference type="NCBI Taxonomy" id="252190"/>
    <lineage>
        <taxon>Eukaryota</taxon>
        <taxon>Fungi</taxon>
        <taxon>Dikarya</taxon>
        <taxon>Ascomycota</taxon>
        <taxon>Pezizomycotina</taxon>
        <taxon>Sordariomycetes</taxon>
        <taxon>Sordariomycetidae</taxon>
        <taxon>Sordariales</taxon>
        <taxon>Podosporaceae</taxon>
        <taxon>Podospora</taxon>
    </lineage>
</organism>
<dbReference type="PANTHER" id="PTHR14207:SF0">
    <property type="entry name" value="3-BETA-HYDROXYSTEROID-DELTA(8),DELTA(7)-ISOMERASE"/>
    <property type="match status" value="1"/>
</dbReference>
<evidence type="ECO:0000256" key="1">
    <source>
        <dbReference type="ARBA" id="ARBA00004141"/>
    </source>
</evidence>
<evidence type="ECO:0000256" key="6">
    <source>
        <dbReference type="ARBA" id="ARBA00022989"/>
    </source>
</evidence>
<keyword evidence="7" id="KW-0756">Sterol biosynthesis</keyword>
<evidence type="ECO:0000256" key="11">
    <source>
        <dbReference type="ARBA" id="ARBA00023221"/>
    </source>
</evidence>
<dbReference type="InterPro" id="IPR033118">
    <property type="entry name" value="EXPERA"/>
</dbReference>
<keyword evidence="10" id="KW-1207">Sterol metabolism</keyword>
<evidence type="ECO:0000256" key="4">
    <source>
        <dbReference type="ARBA" id="ARBA00022692"/>
    </source>
</evidence>
<dbReference type="EMBL" id="MU865292">
    <property type="protein sequence ID" value="KAK4231536.1"/>
    <property type="molecule type" value="Genomic_DNA"/>
</dbReference>
<evidence type="ECO:0000256" key="5">
    <source>
        <dbReference type="ARBA" id="ARBA00022955"/>
    </source>
</evidence>
<feature type="transmembrane region" description="Helical" evidence="14">
    <location>
        <begin position="78"/>
        <end position="97"/>
    </location>
</feature>
<dbReference type="AlphaFoldDB" id="A0AAN7BY48"/>
<proteinExistence type="inferred from homology"/>
<dbReference type="GO" id="GO:0016126">
    <property type="term" value="P:sterol biosynthetic process"/>
    <property type="evidence" value="ECO:0007669"/>
    <property type="project" value="UniProtKB-KW"/>
</dbReference>
<keyword evidence="12" id="KW-0413">Isomerase</keyword>
<reference evidence="16" key="2">
    <citation type="submission" date="2023-05" db="EMBL/GenBank/DDBJ databases">
        <authorList>
            <consortium name="Lawrence Berkeley National Laboratory"/>
            <person name="Steindorff A."/>
            <person name="Hensen N."/>
            <person name="Bonometti L."/>
            <person name="Westerberg I."/>
            <person name="Brannstrom I.O."/>
            <person name="Guillou S."/>
            <person name="Cros-Aarteil S."/>
            <person name="Calhoun S."/>
            <person name="Haridas S."/>
            <person name="Kuo A."/>
            <person name="Mondo S."/>
            <person name="Pangilinan J."/>
            <person name="Riley R."/>
            <person name="Labutti K."/>
            <person name="Andreopoulos B."/>
            <person name="Lipzen A."/>
            <person name="Chen C."/>
            <person name="Yanf M."/>
            <person name="Daum C."/>
            <person name="Ng V."/>
            <person name="Clum A."/>
            <person name="Ohm R."/>
            <person name="Martin F."/>
            <person name="Silar P."/>
            <person name="Natvig D."/>
            <person name="Lalanne C."/>
            <person name="Gautier V."/>
            <person name="Ament-Velasquez S.L."/>
            <person name="Kruys A."/>
            <person name="Hutchinson M.I."/>
            <person name="Powell A.J."/>
            <person name="Barry K."/>
            <person name="Miller A.N."/>
            <person name="Grigoriev I.V."/>
            <person name="Debuchy R."/>
            <person name="Gladieux P."/>
            <person name="Thoren M.H."/>
            <person name="Johannesson H."/>
        </authorList>
    </citation>
    <scope>NUCLEOTIDE SEQUENCE</scope>
    <source>
        <strain evidence="16">CBS 990.96</strain>
    </source>
</reference>
<dbReference type="GO" id="GO:0000247">
    <property type="term" value="F:C-8 sterol isomerase activity"/>
    <property type="evidence" value="ECO:0007669"/>
    <property type="project" value="TreeGrafter"/>
</dbReference>
<feature type="transmembrane region" description="Helical" evidence="14">
    <location>
        <begin position="208"/>
        <end position="228"/>
    </location>
</feature>
<comment type="caution">
    <text evidence="16">The sequence shown here is derived from an EMBL/GenBank/DDBJ whole genome shotgun (WGS) entry which is preliminary data.</text>
</comment>
<gene>
    <name evidence="16" type="ORF">QBC38DRAFT_466003</name>
</gene>
<keyword evidence="9 13" id="KW-0472">Membrane</keyword>
<protein>
    <submittedName>
        <fullName evidence="16">Cholestenol delta-isomerase</fullName>
    </submittedName>
</protein>
<keyword evidence="3" id="KW-0444">Lipid biosynthesis</keyword>
<dbReference type="GO" id="GO:0016020">
    <property type="term" value="C:membrane"/>
    <property type="evidence" value="ECO:0007669"/>
    <property type="project" value="UniProtKB-SubCell"/>
</dbReference>
<evidence type="ECO:0000256" key="7">
    <source>
        <dbReference type="ARBA" id="ARBA00023011"/>
    </source>
</evidence>
<keyword evidence="17" id="KW-1185">Reference proteome</keyword>
<name>A0AAN7BY48_9PEZI</name>
<dbReference type="GO" id="GO:0004769">
    <property type="term" value="F:steroid Delta-isomerase activity"/>
    <property type="evidence" value="ECO:0007669"/>
    <property type="project" value="TreeGrafter"/>
</dbReference>
<dbReference type="InterPro" id="IPR007905">
    <property type="entry name" value="EBP"/>
</dbReference>
<dbReference type="PANTHER" id="PTHR14207">
    <property type="entry name" value="STEROL ISOMERASE"/>
    <property type="match status" value="1"/>
</dbReference>
<keyword evidence="11" id="KW-0753">Steroid metabolism</keyword>
<keyword evidence="6 13" id="KW-1133">Transmembrane helix</keyword>
<keyword evidence="4 13" id="KW-0812">Transmembrane</keyword>
<feature type="domain" description="EXPERA" evidence="15">
    <location>
        <begin position="79"/>
        <end position="227"/>
    </location>
</feature>
<comment type="subcellular location">
    <subcellularLocation>
        <location evidence="1">Membrane</location>
        <topology evidence="1">Multi-pass membrane protein</topology>
    </subcellularLocation>
</comment>
<accession>A0AAN7BY48</accession>
<reference evidence="16" key="1">
    <citation type="journal article" date="2023" name="Mol. Phylogenet. Evol.">
        <title>Genome-scale phylogeny and comparative genomics of the fungal order Sordariales.</title>
        <authorList>
            <person name="Hensen N."/>
            <person name="Bonometti L."/>
            <person name="Westerberg I."/>
            <person name="Brannstrom I.O."/>
            <person name="Guillou S."/>
            <person name="Cros-Aarteil S."/>
            <person name="Calhoun S."/>
            <person name="Haridas S."/>
            <person name="Kuo A."/>
            <person name="Mondo S."/>
            <person name="Pangilinan J."/>
            <person name="Riley R."/>
            <person name="LaButti K."/>
            <person name="Andreopoulos B."/>
            <person name="Lipzen A."/>
            <person name="Chen C."/>
            <person name="Yan M."/>
            <person name="Daum C."/>
            <person name="Ng V."/>
            <person name="Clum A."/>
            <person name="Steindorff A."/>
            <person name="Ohm R.A."/>
            <person name="Martin F."/>
            <person name="Silar P."/>
            <person name="Natvig D.O."/>
            <person name="Lalanne C."/>
            <person name="Gautier V."/>
            <person name="Ament-Velasquez S.L."/>
            <person name="Kruys A."/>
            <person name="Hutchinson M.I."/>
            <person name="Powell A.J."/>
            <person name="Barry K."/>
            <person name="Miller A.N."/>
            <person name="Grigoriev I.V."/>
            <person name="Debuchy R."/>
            <person name="Gladieux P."/>
            <person name="Hiltunen Thoren M."/>
            <person name="Johannesson H."/>
        </authorList>
    </citation>
    <scope>NUCLEOTIDE SEQUENCE</scope>
    <source>
        <strain evidence="16">CBS 990.96</strain>
    </source>
</reference>
<dbReference type="PROSITE" id="PS51751">
    <property type="entry name" value="EXPERA"/>
    <property type="match status" value="1"/>
</dbReference>
<dbReference type="GO" id="GO:0005783">
    <property type="term" value="C:endoplasmic reticulum"/>
    <property type="evidence" value="ECO:0007669"/>
    <property type="project" value="TreeGrafter"/>
</dbReference>
<evidence type="ECO:0000313" key="17">
    <source>
        <dbReference type="Proteomes" id="UP001301958"/>
    </source>
</evidence>
<evidence type="ECO:0000256" key="13">
    <source>
        <dbReference type="PROSITE-ProRule" id="PRU01087"/>
    </source>
</evidence>
<evidence type="ECO:0000256" key="14">
    <source>
        <dbReference type="SAM" id="Phobius"/>
    </source>
</evidence>
<dbReference type="Proteomes" id="UP001301958">
    <property type="component" value="Unassembled WGS sequence"/>
</dbReference>
<evidence type="ECO:0000256" key="3">
    <source>
        <dbReference type="ARBA" id="ARBA00022516"/>
    </source>
</evidence>
<keyword evidence="5" id="KW-0752">Steroid biosynthesis</keyword>
<evidence type="ECO:0000256" key="10">
    <source>
        <dbReference type="ARBA" id="ARBA00023166"/>
    </source>
</evidence>
<dbReference type="Pfam" id="PF05241">
    <property type="entry name" value="EBP"/>
    <property type="match status" value="1"/>
</dbReference>
<evidence type="ECO:0000256" key="8">
    <source>
        <dbReference type="ARBA" id="ARBA00023098"/>
    </source>
</evidence>
<feature type="transmembrane region" description="Helical" evidence="14">
    <location>
        <begin position="169"/>
        <end position="188"/>
    </location>
</feature>
<feature type="transmembrane region" description="Helical" evidence="14">
    <location>
        <begin position="134"/>
        <end position="157"/>
    </location>
</feature>
<sequence>MADAFFNLLFRKDRNSAQPPLPDPTHPYFPRNLSLPTYSPNTWTLPLILSAFISLITLFVGSGLLLARYKSPLLKNKLGDQFTIAWFLLCGFLHLFFEGYLVFFSESIPSSQFIFSQLWKEYSLSDSRYISRDPFMHCIESLTFLIWGPLSLLTAYFIASNKQQGTRHILQIIVSVGHLYGVALYYGTGWFSERYEGKVYSRPEIMYFWVYYAGLNAPWGIVPVWLLWRSGKEVKRVFEVVDEEKKNE</sequence>
<evidence type="ECO:0000313" key="16">
    <source>
        <dbReference type="EMBL" id="KAK4231536.1"/>
    </source>
</evidence>
<evidence type="ECO:0000259" key="15">
    <source>
        <dbReference type="PROSITE" id="PS51751"/>
    </source>
</evidence>
<evidence type="ECO:0000256" key="9">
    <source>
        <dbReference type="ARBA" id="ARBA00023136"/>
    </source>
</evidence>
<evidence type="ECO:0000256" key="12">
    <source>
        <dbReference type="ARBA" id="ARBA00023235"/>
    </source>
</evidence>
<evidence type="ECO:0000256" key="2">
    <source>
        <dbReference type="ARBA" id="ARBA00008337"/>
    </source>
</evidence>
<dbReference type="GO" id="GO:0047750">
    <property type="term" value="F:cholestenol delta-isomerase activity"/>
    <property type="evidence" value="ECO:0007669"/>
    <property type="project" value="InterPro"/>
</dbReference>
<feature type="transmembrane region" description="Helical" evidence="14">
    <location>
        <begin position="43"/>
        <end position="66"/>
    </location>
</feature>
<keyword evidence="8" id="KW-0443">Lipid metabolism</keyword>